<protein>
    <submittedName>
        <fullName evidence="1">Uncharacterized protein</fullName>
    </submittedName>
</protein>
<keyword evidence="2" id="KW-1185">Reference proteome</keyword>
<evidence type="ECO:0000313" key="2">
    <source>
        <dbReference type="Proteomes" id="UP000298347"/>
    </source>
</evidence>
<proteinExistence type="predicted"/>
<organism evidence="1 2">
    <name type="scientific">Sporolactobacillus shoreae</name>
    <dbReference type="NCBI Taxonomy" id="1465501"/>
    <lineage>
        <taxon>Bacteria</taxon>
        <taxon>Bacillati</taxon>
        <taxon>Bacillota</taxon>
        <taxon>Bacilli</taxon>
        <taxon>Bacillales</taxon>
        <taxon>Sporolactobacillaceae</taxon>
        <taxon>Sporolactobacillus</taxon>
    </lineage>
</organism>
<evidence type="ECO:0000313" key="1">
    <source>
        <dbReference type="EMBL" id="TGA97414.1"/>
    </source>
</evidence>
<comment type="caution">
    <text evidence="1">The sequence shown here is derived from an EMBL/GenBank/DDBJ whole genome shotgun (WGS) entry which is preliminary data.</text>
</comment>
<gene>
    <name evidence="1" type="ORF">E4665_12370</name>
</gene>
<dbReference type="AlphaFoldDB" id="A0A4Z0GNC5"/>
<accession>A0A4Z0GNC5</accession>
<reference evidence="1 2" key="1">
    <citation type="journal article" date="2015" name="Int. J. Syst. Evol. Microbiol.">
        <title>Sporolactobacillus shoreae sp. nov. and Sporolactobacillus spathodeae sp. nov., two spore-forming lactic acid bacteria isolated from tree barks in Thailand.</title>
        <authorList>
            <person name="Thamacharoensuk T."/>
            <person name="Kitahara M."/>
            <person name="Ohkuma M."/>
            <person name="Thongchul N."/>
            <person name="Tanasupawat S."/>
        </authorList>
    </citation>
    <scope>NUCLEOTIDE SEQUENCE [LARGE SCALE GENOMIC DNA]</scope>
    <source>
        <strain evidence="1 2">BK92</strain>
    </source>
</reference>
<sequence>MSQIAIKDIENAKRRIDCLNKCINSFQKINDSAMVDKYSKELENLKWSIHVYTGNINGKVTSVDINRILEASSKFQEACKNGLDYTSRLIIESEEI</sequence>
<dbReference type="Proteomes" id="UP000298347">
    <property type="component" value="Unassembled WGS sequence"/>
</dbReference>
<dbReference type="EMBL" id="SRJD01000014">
    <property type="protein sequence ID" value="TGA97414.1"/>
    <property type="molecule type" value="Genomic_DNA"/>
</dbReference>
<dbReference type="RefSeq" id="WP_135349102.1">
    <property type="nucleotide sequence ID" value="NZ_SRJD01000014.1"/>
</dbReference>
<name>A0A4Z0GNC5_9BACL</name>